<keyword evidence="5" id="KW-0660">Purine salvage</keyword>
<comment type="cofactor">
    <cofactor evidence="1">
        <name>Zn(2+)</name>
        <dbReference type="ChEBI" id="CHEBI:29105"/>
    </cofactor>
</comment>
<dbReference type="OrthoDB" id="272271at2759"/>
<dbReference type="Gene3D" id="3.20.20.140">
    <property type="entry name" value="Metal-dependent hydrolases"/>
    <property type="match status" value="1"/>
</dbReference>
<evidence type="ECO:0000256" key="5">
    <source>
        <dbReference type="ARBA" id="ARBA00022726"/>
    </source>
</evidence>
<feature type="domain" description="Adenosine deaminase" evidence="10">
    <location>
        <begin position="53"/>
        <end position="244"/>
    </location>
</feature>
<name>A0A0G4IM87_PLABS</name>
<evidence type="ECO:0000256" key="2">
    <source>
        <dbReference type="ARBA" id="ARBA00005058"/>
    </source>
</evidence>
<evidence type="ECO:0000256" key="4">
    <source>
        <dbReference type="ARBA" id="ARBA00022723"/>
    </source>
</evidence>
<keyword evidence="8" id="KW-0546">Nucleotide metabolism</keyword>
<dbReference type="UniPathway" id="UPA00606"/>
<evidence type="ECO:0000313" key="12">
    <source>
        <dbReference type="Proteomes" id="UP000039324"/>
    </source>
</evidence>
<sequence>MAGSRDLVTFCQALPKVELHAHLHGCVRRETLAEWAGRSVSDVQGLDGAFAVFPLIHATVSDLARLRRVVIEAIEDFHADNVVYLELRSTPRALGTHSKADYIQCVVAAMSECMQRPDLSGIAVRFLISIDRSKCIDDARDAIKFLESFKHPLIVGVDLSGNPCSPKHDDVRFQRLLDVLQTRPAEYPLTVHFGEYWNVDELHRILAINPDRLGHAFHVDPRTMASIRERRIPVEICLTSNVATFPAEQACRCCHSGGTCSHPICSLCVHGTERETSTVPVPVS</sequence>
<dbReference type="InterPro" id="IPR006330">
    <property type="entry name" value="Ado/ade_deaminase"/>
</dbReference>
<dbReference type="InterPro" id="IPR032466">
    <property type="entry name" value="Metal_Hydrolase"/>
</dbReference>
<gene>
    <name evidence="11" type="ORF">PBRA_004935</name>
</gene>
<dbReference type="GO" id="GO:0009117">
    <property type="term" value="P:nucleotide metabolic process"/>
    <property type="evidence" value="ECO:0007669"/>
    <property type="project" value="UniProtKB-KW"/>
</dbReference>
<keyword evidence="4" id="KW-0479">Metal-binding</keyword>
<evidence type="ECO:0000256" key="8">
    <source>
        <dbReference type="ARBA" id="ARBA00023080"/>
    </source>
</evidence>
<comment type="similarity">
    <text evidence="3">Belongs to the metallo-dependent hydrolases superfamily. Adenosine and AMP deaminases family.</text>
</comment>
<evidence type="ECO:0000313" key="11">
    <source>
        <dbReference type="EMBL" id="CEO96264.1"/>
    </source>
</evidence>
<evidence type="ECO:0000256" key="7">
    <source>
        <dbReference type="ARBA" id="ARBA00022833"/>
    </source>
</evidence>
<accession>A0A0G4IM87</accession>
<dbReference type="EMBL" id="CDSF01000057">
    <property type="protein sequence ID" value="CEO96264.1"/>
    <property type="molecule type" value="Genomic_DNA"/>
</dbReference>
<dbReference type="Pfam" id="PF00962">
    <property type="entry name" value="A_deaminase"/>
    <property type="match status" value="1"/>
</dbReference>
<dbReference type="Proteomes" id="UP000039324">
    <property type="component" value="Unassembled WGS sequence"/>
</dbReference>
<dbReference type="GO" id="GO:0006154">
    <property type="term" value="P:adenosine catabolic process"/>
    <property type="evidence" value="ECO:0007669"/>
    <property type="project" value="TreeGrafter"/>
</dbReference>
<dbReference type="STRING" id="37360.A0A0G4IM87"/>
<dbReference type="OMA" id="AAMSECM"/>
<evidence type="ECO:0000256" key="9">
    <source>
        <dbReference type="ARBA" id="ARBA00048787"/>
    </source>
</evidence>
<reference evidence="11 12" key="1">
    <citation type="submission" date="2015-02" db="EMBL/GenBank/DDBJ databases">
        <authorList>
            <person name="Chooi Y.-H."/>
        </authorList>
    </citation>
    <scope>NUCLEOTIDE SEQUENCE [LARGE SCALE GENOMIC DNA]</scope>
    <source>
        <strain evidence="11">E3</strain>
    </source>
</reference>
<comment type="catalytic activity">
    <reaction evidence="9">
        <text>N(6)-methyl-AMP + H2O + H(+) = IMP + methylamine</text>
        <dbReference type="Rhea" id="RHEA:16001"/>
        <dbReference type="ChEBI" id="CHEBI:15377"/>
        <dbReference type="ChEBI" id="CHEBI:15378"/>
        <dbReference type="ChEBI" id="CHEBI:58053"/>
        <dbReference type="ChEBI" id="CHEBI:59338"/>
        <dbReference type="ChEBI" id="CHEBI:144842"/>
    </reaction>
    <physiologicalReaction direction="left-to-right" evidence="9">
        <dbReference type="Rhea" id="RHEA:16002"/>
    </physiologicalReaction>
</comment>
<evidence type="ECO:0000256" key="3">
    <source>
        <dbReference type="ARBA" id="ARBA00006676"/>
    </source>
</evidence>
<dbReference type="GO" id="GO:0046872">
    <property type="term" value="F:metal ion binding"/>
    <property type="evidence" value="ECO:0007669"/>
    <property type="project" value="UniProtKB-KW"/>
</dbReference>
<proteinExistence type="inferred from homology"/>
<dbReference type="AlphaFoldDB" id="A0A0G4IM87"/>
<evidence type="ECO:0000256" key="1">
    <source>
        <dbReference type="ARBA" id="ARBA00001947"/>
    </source>
</evidence>
<dbReference type="GO" id="GO:0004000">
    <property type="term" value="F:adenosine deaminase activity"/>
    <property type="evidence" value="ECO:0007669"/>
    <property type="project" value="TreeGrafter"/>
</dbReference>
<dbReference type="InterPro" id="IPR001365">
    <property type="entry name" value="A_deaminase_dom"/>
</dbReference>
<dbReference type="GO" id="GO:0006166">
    <property type="term" value="P:purine ribonucleoside salvage"/>
    <property type="evidence" value="ECO:0007669"/>
    <property type="project" value="UniProtKB-KW"/>
</dbReference>
<dbReference type="PANTHER" id="PTHR11409:SF42">
    <property type="entry name" value="ADENOSINE DEAMINASE-LIKE PROTEIN"/>
    <property type="match status" value="1"/>
</dbReference>
<evidence type="ECO:0000259" key="10">
    <source>
        <dbReference type="Pfam" id="PF00962"/>
    </source>
</evidence>
<keyword evidence="7" id="KW-0862">Zinc</keyword>
<organism evidence="11 12">
    <name type="scientific">Plasmodiophora brassicae</name>
    <name type="common">Clubroot disease agent</name>
    <dbReference type="NCBI Taxonomy" id="37360"/>
    <lineage>
        <taxon>Eukaryota</taxon>
        <taxon>Sar</taxon>
        <taxon>Rhizaria</taxon>
        <taxon>Endomyxa</taxon>
        <taxon>Phytomyxea</taxon>
        <taxon>Plasmodiophorida</taxon>
        <taxon>Plasmodiophoridae</taxon>
        <taxon>Plasmodiophora</taxon>
    </lineage>
</organism>
<dbReference type="SUPFAM" id="SSF51556">
    <property type="entry name" value="Metallo-dependent hydrolases"/>
    <property type="match status" value="1"/>
</dbReference>
<protein>
    <recommendedName>
        <fullName evidence="10">Adenosine deaminase domain-containing protein</fullName>
    </recommendedName>
</protein>
<keyword evidence="12" id="KW-1185">Reference proteome</keyword>
<evidence type="ECO:0000256" key="6">
    <source>
        <dbReference type="ARBA" id="ARBA00022801"/>
    </source>
</evidence>
<keyword evidence="6" id="KW-0378">Hydrolase</keyword>
<comment type="pathway">
    <text evidence="2">Purine metabolism; purine nucleoside salvage.</text>
</comment>
<dbReference type="GO" id="GO:0046103">
    <property type="term" value="P:inosine biosynthetic process"/>
    <property type="evidence" value="ECO:0007669"/>
    <property type="project" value="TreeGrafter"/>
</dbReference>
<dbReference type="PANTHER" id="PTHR11409">
    <property type="entry name" value="ADENOSINE DEAMINASE"/>
    <property type="match status" value="1"/>
</dbReference>